<gene>
    <name evidence="1" type="ORF">EEDITHA_LOCUS5639</name>
</gene>
<dbReference type="EMBL" id="CAKOGL010000008">
    <property type="protein sequence ID" value="CAH2089601.1"/>
    <property type="molecule type" value="Genomic_DNA"/>
</dbReference>
<dbReference type="AlphaFoldDB" id="A0AAU9TUX0"/>
<dbReference type="Proteomes" id="UP001153954">
    <property type="component" value="Unassembled WGS sequence"/>
</dbReference>
<evidence type="ECO:0000313" key="2">
    <source>
        <dbReference type="Proteomes" id="UP001153954"/>
    </source>
</evidence>
<accession>A0AAU9TUX0</accession>
<evidence type="ECO:0000313" key="1">
    <source>
        <dbReference type="EMBL" id="CAH2089601.1"/>
    </source>
</evidence>
<proteinExistence type="predicted"/>
<reference evidence="1" key="1">
    <citation type="submission" date="2022-03" db="EMBL/GenBank/DDBJ databases">
        <authorList>
            <person name="Tunstrom K."/>
        </authorList>
    </citation>
    <scope>NUCLEOTIDE SEQUENCE</scope>
</reference>
<protein>
    <submittedName>
        <fullName evidence="1">Uncharacterized protein</fullName>
    </submittedName>
</protein>
<name>A0AAU9TUX0_EUPED</name>
<keyword evidence="2" id="KW-1185">Reference proteome</keyword>
<sequence>MILSVYFLLRTTFDTIQCAPKLGHVLFDPLLYELKIASSSKETPIEQENWLKENLRKRTRIEENSKTPCSGYDYNETLCKTVDDRVVCGYNKNIGNISDKIVNIGNKCRIRDDRLECGYIEGPFKFPRRPPANDEVFEKDNITLHLRYRPTRTTNILTKLNVTRKQNNYYANITTPKQTQNLKFTSNNTKKTSILIRKSSPTTSSILKTSLLNYSSFFTASRTNFTSSIRPKILRRQFEVKKPKRYCVDKRDSIFCQYIE</sequence>
<organism evidence="1 2">
    <name type="scientific">Euphydryas editha</name>
    <name type="common">Edith's checkerspot</name>
    <dbReference type="NCBI Taxonomy" id="104508"/>
    <lineage>
        <taxon>Eukaryota</taxon>
        <taxon>Metazoa</taxon>
        <taxon>Ecdysozoa</taxon>
        <taxon>Arthropoda</taxon>
        <taxon>Hexapoda</taxon>
        <taxon>Insecta</taxon>
        <taxon>Pterygota</taxon>
        <taxon>Neoptera</taxon>
        <taxon>Endopterygota</taxon>
        <taxon>Lepidoptera</taxon>
        <taxon>Glossata</taxon>
        <taxon>Ditrysia</taxon>
        <taxon>Papilionoidea</taxon>
        <taxon>Nymphalidae</taxon>
        <taxon>Nymphalinae</taxon>
        <taxon>Euphydryas</taxon>
    </lineage>
</organism>
<comment type="caution">
    <text evidence="1">The sequence shown here is derived from an EMBL/GenBank/DDBJ whole genome shotgun (WGS) entry which is preliminary data.</text>
</comment>